<sequence>MDETPQSIAVDPASGMLMIPAGKAKFALGVGLWDDTVKPFNAFVQRELLDTARHKRKEGLTPASGSLASARQLNVIVQLVPRPDNDYNPHAISVAAPPSHGGTDIERHLGYMYDRNLVSLGAALRTLASLTDRPLGCHAFVGLTPCHPDEADEDEYDMDDPEDAVHRVRGADAAEYWIDGPRLMLPWWEDLQKMAVDCARTVRPKQILGFIGHWTSWERGAREALAQRTRDKEFTVTLRAEQHVVRVCYQDLCLSTLETGYGGYFDRTIQQVKELGGTATAQAEEHQGALKLLVEDSTPLTAD</sequence>
<proteinExistence type="predicted"/>
<accession>A0ABZ1QQ25</accession>
<dbReference type="EMBL" id="CP108038">
    <property type="protein sequence ID" value="WUN84651.1"/>
    <property type="molecule type" value="Genomic_DNA"/>
</dbReference>
<dbReference type="Proteomes" id="UP001432071">
    <property type="component" value="Chromosome"/>
</dbReference>
<evidence type="ECO:0000313" key="2">
    <source>
        <dbReference type="Proteomes" id="UP001432071"/>
    </source>
</evidence>
<keyword evidence="2" id="KW-1185">Reference proteome</keyword>
<name>A0ABZ1QQ25_9ACTN</name>
<protein>
    <submittedName>
        <fullName evidence="1">Uncharacterized protein</fullName>
    </submittedName>
</protein>
<dbReference type="GeneID" id="93759355"/>
<gene>
    <name evidence="1" type="ORF">OHT53_00280</name>
</gene>
<evidence type="ECO:0000313" key="1">
    <source>
        <dbReference type="EMBL" id="WUN84651.1"/>
    </source>
</evidence>
<dbReference type="RefSeq" id="WP_328733551.1">
    <property type="nucleotide sequence ID" value="NZ_CP108038.1"/>
</dbReference>
<organism evidence="1 2">
    <name type="scientific">Streptomyces bobili</name>
    <dbReference type="NCBI Taxonomy" id="67280"/>
    <lineage>
        <taxon>Bacteria</taxon>
        <taxon>Bacillati</taxon>
        <taxon>Actinomycetota</taxon>
        <taxon>Actinomycetes</taxon>
        <taxon>Kitasatosporales</taxon>
        <taxon>Streptomycetaceae</taxon>
        <taxon>Streptomyces</taxon>
    </lineage>
</organism>
<reference evidence="1" key="1">
    <citation type="submission" date="2022-10" db="EMBL/GenBank/DDBJ databases">
        <title>The complete genomes of actinobacterial strains from the NBC collection.</title>
        <authorList>
            <person name="Joergensen T.S."/>
            <person name="Alvarez Arevalo M."/>
            <person name="Sterndorff E.B."/>
            <person name="Faurdal D."/>
            <person name="Vuksanovic O."/>
            <person name="Mourched A.-S."/>
            <person name="Charusanti P."/>
            <person name="Shaw S."/>
            <person name="Blin K."/>
            <person name="Weber T."/>
        </authorList>
    </citation>
    <scope>NUCLEOTIDE SEQUENCE</scope>
    <source>
        <strain evidence="1">NBC_00302</strain>
    </source>
</reference>